<dbReference type="GO" id="GO:0006508">
    <property type="term" value="P:proteolysis"/>
    <property type="evidence" value="ECO:0007669"/>
    <property type="project" value="UniProtKB-KW"/>
</dbReference>
<dbReference type="OrthoDB" id="9766487at2"/>
<evidence type="ECO:0000256" key="1">
    <source>
        <dbReference type="ARBA" id="ARBA00022670"/>
    </source>
</evidence>
<dbReference type="SUPFAM" id="SSF55486">
    <property type="entry name" value="Metalloproteases ('zincins'), catalytic domain"/>
    <property type="match status" value="1"/>
</dbReference>
<evidence type="ECO:0000313" key="9">
    <source>
        <dbReference type="Proteomes" id="UP000076510"/>
    </source>
</evidence>
<gene>
    <name evidence="8" type="ORF">AV649_14895</name>
</gene>
<organism evidence="8 9">
    <name type="scientific">Rossellomorea marisflavi</name>
    <dbReference type="NCBI Taxonomy" id="189381"/>
    <lineage>
        <taxon>Bacteria</taxon>
        <taxon>Bacillati</taxon>
        <taxon>Bacillota</taxon>
        <taxon>Bacilli</taxon>
        <taxon>Bacillales</taxon>
        <taxon>Bacillaceae</taxon>
        <taxon>Rossellomorea</taxon>
    </lineage>
</organism>
<evidence type="ECO:0000256" key="6">
    <source>
        <dbReference type="RuleBase" id="RU003435"/>
    </source>
</evidence>
<sequence length="561" mass="65078">MMDEWTLDPLIPDDVDLDIARITSELESVTMNGVLSQKILTLQEIYSRCYEYLELAVCITWKDKKDPMGKQLAGKAEELMGRYKQIESEVKRECRQLADDEWNRLADSEELVSLKPVLSTWRLPSPGSHELEADGLHAWAELYGMASDQVKPRWKGKEIPLGEAVRLVYYSNNRPSRIEFFKEWTKEWEKVSHWCAKALNHISGFRISRGEDPVQSAYETNRITQQSVNDMWASVLERKGMFNDFLQHKLVLQGEKDLHWTDQFAPLPLQTEFGTIPYEEVKILIGNLIGAFSEDAGRFVHLAFNHKWVDAAPSRHKVVSAAFCAHFPNARQTRVMMSYEGDLQSVSVLAHELGHAYHYHLLEEHPMFLQDCPQAFTEIASTLFESILIEEAMKSASPMEKMHLLDQQISRDIGTILNSHVRHRFEEMLYENRRMGEVDSRRMNTWMAEAQEHVFGPDMKILDPTFWASLRHFYITRKPFGHFPYTVAHLLSTGIYHQLKEAEDKEQRLMAMLRDTASLTVEEFMQKHLISGCIWESALDRIQENIETFIALSSRQLKPNQ</sequence>
<comment type="caution">
    <text evidence="8">The sequence shown here is derived from an EMBL/GenBank/DDBJ whole genome shotgun (WGS) entry which is preliminary data.</text>
</comment>
<feature type="domain" description="Peptidase M3A/M3B catalytic" evidence="7">
    <location>
        <begin position="305"/>
        <end position="514"/>
    </location>
</feature>
<evidence type="ECO:0000256" key="4">
    <source>
        <dbReference type="ARBA" id="ARBA00022833"/>
    </source>
</evidence>
<dbReference type="GO" id="GO:0004222">
    <property type="term" value="F:metalloendopeptidase activity"/>
    <property type="evidence" value="ECO:0007669"/>
    <property type="project" value="InterPro"/>
</dbReference>
<dbReference type="AlphaFoldDB" id="A0A163LQM0"/>
<keyword evidence="2 6" id="KW-0479">Metal-binding</keyword>
<evidence type="ECO:0000256" key="3">
    <source>
        <dbReference type="ARBA" id="ARBA00022801"/>
    </source>
</evidence>
<proteinExistence type="inferred from homology"/>
<evidence type="ECO:0000313" key="8">
    <source>
        <dbReference type="EMBL" id="KZE50681.1"/>
    </source>
</evidence>
<evidence type="ECO:0000256" key="5">
    <source>
        <dbReference type="ARBA" id="ARBA00023049"/>
    </source>
</evidence>
<dbReference type="InterPro" id="IPR001567">
    <property type="entry name" value="Pept_M3A_M3B_dom"/>
</dbReference>
<reference evidence="9" key="1">
    <citation type="submission" date="2016-01" db="EMBL/GenBank/DDBJ databases">
        <title>Whole genome sequencing of Bhargavaea cecembensis T14.</title>
        <authorList>
            <person name="Hong K.W."/>
        </authorList>
    </citation>
    <scope>NUCLEOTIDE SEQUENCE [LARGE SCALE GENOMIC DNA]</scope>
    <source>
        <strain evidence="9">M19</strain>
    </source>
</reference>
<protein>
    <recommendedName>
        <fullName evidence="7">Peptidase M3A/M3B catalytic domain-containing protein</fullName>
    </recommendedName>
</protein>
<keyword evidence="5 6" id="KW-0482">Metalloprotease</keyword>
<accession>A0A163LQM0</accession>
<keyword evidence="1 6" id="KW-0645">Protease</keyword>
<dbReference type="GO" id="GO:0046872">
    <property type="term" value="F:metal ion binding"/>
    <property type="evidence" value="ECO:0007669"/>
    <property type="project" value="UniProtKB-UniRule"/>
</dbReference>
<comment type="similarity">
    <text evidence="6">Belongs to the peptidase M3 family.</text>
</comment>
<dbReference type="RefSeq" id="WP_063190758.1">
    <property type="nucleotide sequence ID" value="NZ_JBLGCT010000001.1"/>
</dbReference>
<keyword evidence="3 6" id="KW-0378">Hydrolase</keyword>
<dbReference type="EMBL" id="LQQY01000009">
    <property type="protein sequence ID" value="KZE50681.1"/>
    <property type="molecule type" value="Genomic_DNA"/>
</dbReference>
<keyword evidence="4 6" id="KW-0862">Zinc</keyword>
<evidence type="ECO:0000259" key="7">
    <source>
        <dbReference type="Pfam" id="PF01432"/>
    </source>
</evidence>
<comment type="cofactor">
    <cofactor evidence="6">
        <name>Zn(2+)</name>
        <dbReference type="ChEBI" id="CHEBI:29105"/>
    </cofactor>
    <text evidence="6">Binds 1 zinc ion.</text>
</comment>
<evidence type="ECO:0000256" key="2">
    <source>
        <dbReference type="ARBA" id="ARBA00022723"/>
    </source>
</evidence>
<dbReference type="Pfam" id="PF01432">
    <property type="entry name" value="Peptidase_M3"/>
    <property type="match status" value="1"/>
</dbReference>
<dbReference type="Gene3D" id="1.10.1370.30">
    <property type="match status" value="1"/>
</dbReference>
<name>A0A163LQM0_9BACI</name>
<dbReference type="Proteomes" id="UP000076510">
    <property type="component" value="Unassembled WGS sequence"/>
</dbReference>